<evidence type="ECO:0000256" key="3">
    <source>
        <dbReference type="ARBA" id="ARBA00023015"/>
    </source>
</evidence>
<name>A0A8S1MTJ8_PARPR</name>
<keyword evidence="6" id="KW-0539">Nucleus</keyword>
<dbReference type="GO" id="GO:0005634">
    <property type="term" value="C:nucleus"/>
    <property type="evidence" value="ECO:0007669"/>
    <property type="project" value="UniProtKB-SubCell"/>
</dbReference>
<keyword evidence="10" id="KW-1185">Reference proteome</keyword>
<keyword evidence="7" id="KW-0175">Coiled coil</keyword>
<dbReference type="GO" id="GO:0003700">
    <property type="term" value="F:DNA-binding transcription factor activity"/>
    <property type="evidence" value="ECO:0007669"/>
    <property type="project" value="InterPro"/>
</dbReference>
<gene>
    <name evidence="9" type="ORF">PPRIM_AZ9-3.1.T0690084</name>
</gene>
<dbReference type="Proteomes" id="UP000688137">
    <property type="component" value="Unassembled WGS sequence"/>
</dbReference>
<dbReference type="PROSITE" id="PS50217">
    <property type="entry name" value="BZIP"/>
    <property type="match status" value="1"/>
</dbReference>
<evidence type="ECO:0000313" key="10">
    <source>
        <dbReference type="Proteomes" id="UP000688137"/>
    </source>
</evidence>
<dbReference type="InterPro" id="IPR004827">
    <property type="entry name" value="bZIP"/>
</dbReference>
<proteinExistence type="inferred from homology"/>
<accession>A0A8S1MTJ8</accession>
<evidence type="ECO:0000256" key="2">
    <source>
        <dbReference type="ARBA" id="ARBA00007163"/>
    </source>
</evidence>
<dbReference type="Pfam" id="PF00170">
    <property type="entry name" value="bZIP_1"/>
    <property type="match status" value="1"/>
</dbReference>
<protein>
    <recommendedName>
        <fullName evidence="8">BZIP domain-containing protein</fullName>
    </recommendedName>
</protein>
<evidence type="ECO:0000256" key="6">
    <source>
        <dbReference type="ARBA" id="ARBA00023242"/>
    </source>
</evidence>
<dbReference type="PANTHER" id="PTHR47416:SF8">
    <property type="entry name" value="BASIC-LEUCINE ZIPPER TRANSCRIPTION FACTOR E-RELATED"/>
    <property type="match status" value="1"/>
</dbReference>
<evidence type="ECO:0000256" key="1">
    <source>
        <dbReference type="ARBA" id="ARBA00004123"/>
    </source>
</evidence>
<dbReference type="PANTHER" id="PTHR47416">
    <property type="entry name" value="BASIC-LEUCINE ZIPPER TRANSCRIPTION FACTOR F-RELATED"/>
    <property type="match status" value="1"/>
</dbReference>
<dbReference type="SMART" id="SM00338">
    <property type="entry name" value="BRLZ"/>
    <property type="match status" value="1"/>
</dbReference>
<sequence>MNHSFQIVPSDTFLNILNQNNISVVDIDDDYIVEQEWMFENENNFPESKIEAQQPIVYERSQALVGNQLLQKFKKTKEEDLLKQNKEIFQANQSKSLYLNKIQQLIDSPAVVSKPKQTRQKVIVESDSSDGKGRLMKNRESARNSRKRKKIYVELLENKVKELTDQIKQYEYNLQQYKIQNLQLESFREDYYRQLNQLNGLQSIQVLQEQYGATSQRRWSVCTELINLLIESTIPIEIKKLMESAKNGTDMFISPLLNHNSCLQYKEYFQKGIFDLEIATKNFGLSYDKIREQVLYLERLKLEVIETIGANQYIEYLNQQFN</sequence>
<comment type="caution">
    <text evidence="9">The sequence shown here is derived from an EMBL/GenBank/DDBJ whole genome shotgun (WGS) entry which is preliminary data.</text>
</comment>
<evidence type="ECO:0000313" key="9">
    <source>
        <dbReference type="EMBL" id="CAD8083049.1"/>
    </source>
</evidence>
<dbReference type="AlphaFoldDB" id="A0A8S1MTJ8"/>
<feature type="domain" description="BZIP" evidence="8">
    <location>
        <begin position="134"/>
        <end position="191"/>
    </location>
</feature>
<keyword evidence="4" id="KW-0238">DNA-binding</keyword>
<evidence type="ECO:0000259" key="8">
    <source>
        <dbReference type="PROSITE" id="PS50217"/>
    </source>
</evidence>
<keyword evidence="3" id="KW-0805">Transcription regulation</keyword>
<comment type="similarity">
    <text evidence="2">Belongs to the bZIP family.</text>
</comment>
<evidence type="ECO:0000256" key="7">
    <source>
        <dbReference type="SAM" id="Coils"/>
    </source>
</evidence>
<evidence type="ECO:0000256" key="5">
    <source>
        <dbReference type="ARBA" id="ARBA00023163"/>
    </source>
</evidence>
<organism evidence="9 10">
    <name type="scientific">Paramecium primaurelia</name>
    <dbReference type="NCBI Taxonomy" id="5886"/>
    <lineage>
        <taxon>Eukaryota</taxon>
        <taxon>Sar</taxon>
        <taxon>Alveolata</taxon>
        <taxon>Ciliophora</taxon>
        <taxon>Intramacronucleata</taxon>
        <taxon>Oligohymenophorea</taxon>
        <taxon>Peniculida</taxon>
        <taxon>Parameciidae</taxon>
        <taxon>Paramecium</taxon>
    </lineage>
</organism>
<dbReference type="GO" id="GO:0003677">
    <property type="term" value="F:DNA binding"/>
    <property type="evidence" value="ECO:0007669"/>
    <property type="project" value="UniProtKB-KW"/>
</dbReference>
<evidence type="ECO:0000256" key="4">
    <source>
        <dbReference type="ARBA" id="ARBA00023125"/>
    </source>
</evidence>
<dbReference type="CDD" id="cd14811">
    <property type="entry name" value="bZIP_u2"/>
    <property type="match status" value="1"/>
</dbReference>
<feature type="coiled-coil region" evidence="7">
    <location>
        <begin position="146"/>
        <end position="180"/>
    </location>
</feature>
<reference evidence="9" key="1">
    <citation type="submission" date="2021-01" db="EMBL/GenBank/DDBJ databases">
        <authorList>
            <consortium name="Genoscope - CEA"/>
            <person name="William W."/>
        </authorList>
    </citation>
    <scope>NUCLEOTIDE SEQUENCE</scope>
</reference>
<dbReference type="EMBL" id="CAJJDM010000072">
    <property type="protein sequence ID" value="CAD8083049.1"/>
    <property type="molecule type" value="Genomic_DNA"/>
</dbReference>
<keyword evidence="5" id="KW-0804">Transcription</keyword>
<comment type="subcellular location">
    <subcellularLocation>
        <location evidence="1">Nucleus</location>
    </subcellularLocation>
</comment>
<dbReference type="PROSITE" id="PS00036">
    <property type="entry name" value="BZIP_BASIC"/>
    <property type="match status" value="1"/>
</dbReference>